<organism evidence="2 3">
    <name type="scientific">Streptomyces triticagri</name>
    <dbReference type="NCBI Taxonomy" id="2293568"/>
    <lineage>
        <taxon>Bacteria</taxon>
        <taxon>Bacillati</taxon>
        <taxon>Actinomycetota</taxon>
        <taxon>Actinomycetes</taxon>
        <taxon>Kitasatosporales</taxon>
        <taxon>Streptomycetaceae</taxon>
        <taxon>Streptomyces</taxon>
    </lineage>
</organism>
<evidence type="ECO:0000313" key="2">
    <source>
        <dbReference type="EMBL" id="RFU82518.1"/>
    </source>
</evidence>
<proteinExistence type="predicted"/>
<dbReference type="GO" id="GO:0016020">
    <property type="term" value="C:membrane"/>
    <property type="evidence" value="ECO:0007669"/>
    <property type="project" value="TreeGrafter"/>
</dbReference>
<sequence length="298" mass="31377">MTTTMFQAFDGTRLAYDRVGDLEDGDPWGGEPLVCVPGGPMDSRYLGDLGGLGDPDGRGGPSSVVRLDLRGTGRSAVPDDPGSYRCDRLVEDVEALRRHLGLDRVDLLGHSAGANLVMQYAAGRPERVRRIVLACPSLRAVGIAVSGEMRRAVARLREGEEWYPAAYAALEAITAGAGSDWDAIAPFGYGSWDGAAQAHHAAGQPDNPAAVAGFGADGAFDPEGTRAALARLDVPVLLLAGEFDLNSPPEAVAELAGLFRHGTYRVQAGAGHYPWVDDGAQFRAAVGEFLCRPVPPKS</sequence>
<protein>
    <submittedName>
        <fullName evidence="2">Alpha/beta hydrolase</fullName>
    </submittedName>
</protein>
<dbReference type="SUPFAM" id="SSF53474">
    <property type="entry name" value="alpha/beta-Hydrolases"/>
    <property type="match status" value="1"/>
</dbReference>
<dbReference type="EMBL" id="QUAK01000236">
    <property type="protein sequence ID" value="RFU82518.1"/>
    <property type="molecule type" value="Genomic_DNA"/>
</dbReference>
<dbReference type="InterPro" id="IPR050266">
    <property type="entry name" value="AB_hydrolase_sf"/>
</dbReference>
<dbReference type="Pfam" id="PF00561">
    <property type="entry name" value="Abhydrolase_1"/>
    <property type="match status" value="1"/>
</dbReference>
<dbReference type="InterPro" id="IPR029058">
    <property type="entry name" value="AB_hydrolase_fold"/>
</dbReference>
<dbReference type="PRINTS" id="PR00111">
    <property type="entry name" value="ABHYDROLASE"/>
</dbReference>
<feature type="domain" description="AB hydrolase-1" evidence="1">
    <location>
        <begin position="63"/>
        <end position="274"/>
    </location>
</feature>
<dbReference type="AlphaFoldDB" id="A0A372LV24"/>
<dbReference type="Gene3D" id="3.40.50.1820">
    <property type="entry name" value="alpha/beta hydrolase"/>
    <property type="match status" value="1"/>
</dbReference>
<name>A0A372LV24_9ACTN</name>
<gene>
    <name evidence="2" type="ORF">DY218_32590</name>
</gene>
<keyword evidence="2" id="KW-0378">Hydrolase</keyword>
<evidence type="ECO:0000259" key="1">
    <source>
        <dbReference type="Pfam" id="PF00561"/>
    </source>
</evidence>
<dbReference type="InterPro" id="IPR000073">
    <property type="entry name" value="AB_hydrolase_1"/>
</dbReference>
<accession>A0A372LV24</accession>
<dbReference type="GO" id="GO:0016787">
    <property type="term" value="F:hydrolase activity"/>
    <property type="evidence" value="ECO:0007669"/>
    <property type="project" value="UniProtKB-KW"/>
</dbReference>
<reference evidence="2 3" key="1">
    <citation type="submission" date="2018-08" db="EMBL/GenBank/DDBJ databases">
        <title>Isolation, diversity and antifungal activity of Actinobacteria from wheat.</title>
        <authorList>
            <person name="Han C."/>
        </authorList>
    </citation>
    <scope>NUCLEOTIDE SEQUENCE [LARGE SCALE GENOMIC DNA]</scope>
    <source>
        <strain evidence="2 3">NEAU-YY421</strain>
    </source>
</reference>
<dbReference type="PANTHER" id="PTHR43798:SF33">
    <property type="entry name" value="HYDROLASE, PUTATIVE (AFU_ORTHOLOGUE AFUA_2G14860)-RELATED"/>
    <property type="match status" value="1"/>
</dbReference>
<dbReference type="OrthoDB" id="9796770at2"/>
<comment type="caution">
    <text evidence="2">The sequence shown here is derived from an EMBL/GenBank/DDBJ whole genome shotgun (WGS) entry which is preliminary data.</text>
</comment>
<evidence type="ECO:0000313" key="3">
    <source>
        <dbReference type="Proteomes" id="UP000263094"/>
    </source>
</evidence>
<dbReference type="PANTHER" id="PTHR43798">
    <property type="entry name" value="MONOACYLGLYCEROL LIPASE"/>
    <property type="match status" value="1"/>
</dbReference>
<keyword evidence="3" id="KW-1185">Reference proteome</keyword>
<dbReference type="Proteomes" id="UP000263094">
    <property type="component" value="Unassembled WGS sequence"/>
</dbReference>